<dbReference type="PANTHER" id="PTHR43309">
    <property type="entry name" value="5-OXOPROLINASE SUBUNIT C"/>
    <property type="match status" value="1"/>
</dbReference>
<evidence type="ECO:0000259" key="4">
    <source>
        <dbReference type="SMART" id="SM00797"/>
    </source>
</evidence>
<dbReference type="Proteomes" id="UP000640583">
    <property type="component" value="Unassembled WGS sequence"/>
</dbReference>
<evidence type="ECO:0000256" key="1">
    <source>
        <dbReference type="ARBA" id="ARBA00022741"/>
    </source>
</evidence>
<dbReference type="EMBL" id="JADCKQ010000006">
    <property type="protein sequence ID" value="MBI1493859.1"/>
    <property type="molecule type" value="Genomic_DNA"/>
</dbReference>
<keyword evidence="1" id="KW-0547">Nucleotide-binding</keyword>
<protein>
    <submittedName>
        <fullName evidence="5">Biotin-dependent carboxyltransferase family protein</fullName>
    </submittedName>
</protein>
<dbReference type="GO" id="GO:0005524">
    <property type="term" value="F:ATP binding"/>
    <property type="evidence" value="ECO:0007669"/>
    <property type="project" value="UniProtKB-KW"/>
</dbReference>
<dbReference type="SMART" id="SM00797">
    <property type="entry name" value="AHS2"/>
    <property type="match status" value="1"/>
</dbReference>
<sequence length="336" mass="35604">MSLEVKFAGPLCSLQDSGRMGFLRYGVTESGPMDRQAFRILAAMLEAEEGFNAIEVSLAGMVVQAKQSLTLGFCGGEFALSIDGEALLPWGVFTLPAGKTLTIRAGASGSWGYLSCLGGFATDAWLDSTSSHLPSGLCGGYLQAGDILAPSAASLREDLNCALPIPEFSRFSGNARIVPGPQNHLFPERAKQALFQGNFTVTREFDRMGMRLSGASLAPEDALSIPSEAIIRGSLQVPGHGDPIVLLADHQTTGGYPKIATMITCDQDTTAQARAGDVVRFTEVSAEEGTKTTRDRAQQVANWIAEIPTHRGSLADKLNRVNLISGIVGPDGTPHH</sequence>
<dbReference type="GO" id="GO:0016787">
    <property type="term" value="F:hydrolase activity"/>
    <property type="evidence" value="ECO:0007669"/>
    <property type="project" value="UniProtKB-KW"/>
</dbReference>
<dbReference type="InterPro" id="IPR003778">
    <property type="entry name" value="CT_A_B"/>
</dbReference>
<feature type="domain" description="Carboxyltransferase" evidence="4">
    <location>
        <begin position="24"/>
        <end position="301"/>
    </location>
</feature>
<dbReference type="AlphaFoldDB" id="A0A8J7IDK4"/>
<reference evidence="5" key="1">
    <citation type="submission" date="2020-10" db="EMBL/GenBank/DDBJ databases">
        <title>Paenihalocynthiibacter styelae gen. nov., sp. nov., isolated from stalked sea squirt Styela clava.</title>
        <authorList>
            <person name="Kim Y.-O."/>
            <person name="Yoon J.-H."/>
        </authorList>
    </citation>
    <scope>NUCLEOTIDE SEQUENCE</scope>
    <source>
        <strain evidence="5">MYP1-1</strain>
    </source>
</reference>
<dbReference type="RefSeq" id="WP_228848670.1">
    <property type="nucleotide sequence ID" value="NZ_JADCKQ010000006.1"/>
</dbReference>
<proteinExistence type="predicted"/>
<evidence type="ECO:0000256" key="3">
    <source>
        <dbReference type="ARBA" id="ARBA00022840"/>
    </source>
</evidence>
<name>A0A8J7IDK4_9RHOB</name>
<keyword evidence="6" id="KW-1185">Reference proteome</keyword>
<keyword evidence="2" id="KW-0378">Hydrolase</keyword>
<dbReference type="InterPro" id="IPR029000">
    <property type="entry name" value="Cyclophilin-like_dom_sf"/>
</dbReference>
<gene>
    <name evidence="5" type="ORF">H1D41_09455</name>
</gene>
<evidence type="ECO:0000256" key="2">
    <source>
        <dbReference type="ARBA" id="ARBA00022801"/>
    </source>
</evidence>
<dbReference type="SUPFAM" id="SSF50891">
    <property type="entry name" value="Cyclophilin-like"/>
    <property type="match status" value="1"/>
</dbReference>
<comment type="caution">
    <text evidence="5">The sequence shown here is derived from an EMBL/GenBank/DDBJ whole genome shotgun (WGS) entry which is preliminary data.</text>
</comment>
<dbReference type="Gene3D" id="2.40.100.10">
    <property type="entry name" value="Cyclophilin-like"/>
    <property type="match status" value="1"/>
</dbReference>
<evidence type="ECO:0000313" key="5">
    <source>
        <dbReference type="EMBL" id="MBI1493859.1"/>
    </source>
</evidence>
<dbReference type="PANTHER" id="PTHR43309:SF5">
    <property type="entry name" value="5-OXOPROLINASE SUBUNIT C"/>
    <property type="match status" value="1"/>
</dbReference>
<evidence type="ECO:0000313" key="6">
    <source>
        <dbReference type="Proteomes" id="UP000640583"/>
    </source>
</evidence>
<keyword evidence="3" id="KW-0067">ATP-binding</keyword>
<dbReference type="Pfam" id="PF02626">
    <property type="entry name" value="CT_A_B"/>
    <property type="match status" value="1"/>
</dbReference>
<accession>A0A8J7IDK4</accession>
<dbReference type="InterPro" id="IPR052708">
    <property type="entry name" value="PxpC"/>
</dbReference>
<organism evidence="5 6">
    <name type="scientific">Halocynthiibacter styelae</name>
    <dbReference type="NCBI Taxonomy" id="2761955"/>
    <lineage>
        <taxon>Bacteria</taxon>
        <taxon>Pseudomonadati</taxon>
        <taxon>Pseudomonadota</taxon>
        <taxon>Alphaproteobacteria</taxon>
        <taxon>Rhodobacterales</taxon>
        <taxon>Paracoccaceae</taxon>
        <taxon>Halocynthiibacter</taxon>
    </lineage>
</organism>